<dbReference type="InterPro" id="IPR039425">
    <property type="entry name" value="RNA_pol_sigma-70-like"/>
</dbReference>
<dbReference type="PANTHER" id="PTHR43133">
    <property type="entry name" value="RNA POLYMERASE ECF-TYPE SIGMA FACTO"/>
    <property type="match status" value="1"/>
</dbReference>
<keyword evidence="10" id="KW-1185">Reference proteome</keyword>
<dbReference type="InterPro" id="IPR013324">
    <property type="entry name" value="RNA_pol_sigma_r3/r4-like"/>
</dbReference>
<dbReference type="InterPro" id="IPR013249">
    <property type="entry name" value="RNA_pol_sigma70_r4_t2"/>
</dbReference>
<dbReference type="RefSeq" id="WP_013666045.1">
    <property type="nucleotide sequence ID" value="NZ_JBHLWO010000002.1"/>
</dbReference>
<dbReference type="InterPro" id="IPR000838">
    <property type="entry name" value="RNA_pol_sigma70_ECF_CS"/>
</dbReference>
<keyword evidence="3 6" id="KW-0731">Sigma factor</keyword>
<dbReference type="Gene3D" id="1.10.1740.10">
    <property type="match status" value="1"/>
</dbReference>
<evidence type="ECO:0000313" key="9">
    <source>
        <dbReference type="EMBL" id="MFC0318493.1"/>
    </source>
</evidence>
<dbReference type="InterPro" id="IPR013325">
    <property type="entry name" value="RNA_pol_sigma_r2"/>
</dbReference>
<dbReference type="InterPro" id="IPR036388">
    <property type="entry name" value="WH-like_DNA-bd_sf"/>
</dbReference>
<keyword evidence="5 6" id="KW-0804">Transcription</keyword>
<evidence type="ECO:0000259" key="7">
    <source>
        <dbReference type="Pfam" id="PF04542"/>
    </source>
</evidence>
<dbReference type="Pfam" id="PF04542">
    <property type="entry name" value="Sigma70_r2"/>
    <property type="match status" value="1"/>
</dbReference>
<sequence length="201" mass="23320">MLLPKLQNERVLLQRIAKSDEQAFKYLFSVYHHELGAFVHSLLNDRESTLEVVQDVFLKIWLHRAKLPEITNFTSYLFIIARNHTLNKIRQLTQTQEKHKQYLNALESEILSESESPNDPYEALDKALSKLPPQQQRVFALRQQGLKNPEIASVLNISTASVAKYQQLAMQSLSELVKVHHFILPLLYMLFNIIDLGFHSL</sequence>
<dbReference type="Proteomes" id="UP001589774">
    <property type="component" value="Unassembled WGS sequence"/>
</dbReference>
<evidence type="ECO:0000256" key="6">
    <source>
        <dbReference type="RuleBase" id="RU000716"/>
    </source>
</evidence>
<gene>
    <name evidence="9" type="ORF">ACFFI0_09240</name>
</gene>
<evidence type="ECO:0000256" key="2">
    <source>
        <dbReference type="ARBA" id="ARBA00023015"/>
    </source>
</evidence>
<dbReference type="SUPFAM" id="SSF88659">
    <property type="entry name" value="Sigma3 and sigma4 domains of RNA polymerase sigma factors"/>
    <property type="match status" value="1"/>
</dbReference>
<evidence type="ECO:0000256" key="3">
    <source>
        <dbReference type="ARBA" id="ARBA00023082"/>
    </source>
</evidence>
<evidence type="ECO:0000259" key="8">
    <source>
        <dbReference type="Pfam" id="PF08281"/>
    </source>
</evidence>
<dbReference type="SUPFAM" id="SSF88946">
    <property type="entry name" value="Sigma2 domain of RNA polymerase sigma factors"/>
    <property type="match status" value="1"/>
</dbReference>
<proteinExistence type="inferred from homology"/>
<dbReference type="PANTHER" id="PTHR43133:SF46">
    <property type="entry name" value="RNA POLYMERASE SIGMA-70 FACTOR ECF SUBFAMILY"/>
    <property type="match status" value="1"/>
</dbReference>
<protein>
    <recommendedName>
        <fullName evidence="6">RNA polymerase sigma factor</fullName>
    </recommendedName>
</protein>
<feature type="domain" description="RNA polymerase sigma-70 region 2" evidence="7">
    <location>
        <begin position="27"/>
        <end position="92"/>
    </location>
</feature>
<evidence type="ECO:0000256" key="1">
    <source>
        <dbReference type="ARBA" id="ARBA00010641"/>
    </source>
</evidence>
<dbReference type="InterPro" id="IPR014284">
    <property type="entry name" value="RNA_pol_sigma-70_dom"/>
</dbReference>
<keyword evidence="4 6" id="KW-0238">DNA-binding</keyword>
<evidence type="ECO:0000256" key="5">
    <source>
        <dbReference type="ARBA" id="ARBA00023163"/>
    </source>
</evidence>
<comment type="caution">
    <text evidence="9">The sequence shown here is derived from an EMBL/GenBank/DDBJ whole genome shotgun (WGS) entry which is preliminary data.</text>
</comment>
<dbReference type="Gene3D" id="1.10.10.10">
    <property type="entry name" value="Winged helix-like DNA-binding domain superfamily/Winged helix DNA-binding domain"/>
    <property type="match status" value="1"/>
</dbReference>
<name>A0ABV6HKL5_9SPHI</name>
<feature type="domain" description="RNA polymerase sigma factor 70 region 4 type 2" evidence="8">
    <location>
        <begin position="122"/>
        <end position="173"/>
    </location>
</feature>
<evidence type="ECO:0000313" key="10">
    <source>
        <dbReference type="Proteomes" id="UP001589774"/>
    </source>
</evidence>
<dbReference type="PROSITE" id="PS01063">
    <property type="entry name" value="SIGMA70_ECF"/>
    <property type="match status" value="1"/>
</dbReference>
<dbReference type="EMBL" id="JBHLWO010000002">
    <property type="protein sequence ID" value="MFC0318493.1"/>
    <property type="molecule type" value="Genomic_DNA"/>
</dbReference>
<dbReference type="NCBIfam" id="TIGR02937">
    <property type="entry name" value="sigma70-ECF"/>
    <property type="match status" value="1"/>
</dbReference>
<reference evidence="9 10" key="1">
    <citation type="submission" date="2024-09" db="EMBL/GenBank/DDBJ databases">
        <authorList>
            <person name="Sun Q."/>
            <person name="Mori K."/>
        </authorList>
    </citation>
    <scope>NUCLEOTIDE SEQUENCE [LARGE SCALE GENOMIC DNA]</scope>
    <source>
        <strain evidence="9 10">CCM 7765</strain>
    </source>
</reference>
<keyword evidence="2 6" id="KW-0805">Transcription regulation</keyword>
<dbReference type="Pfam" id="PF08281">
    <property type="entry name" value="Sigma70_r4_2"/>
    <property type="match status" value="1"/>
</dbReference>
<evidence type="ECO:0000256" key="4">
    <source>
        <dbReference type="ARBA" id="ARBA00023125"/>
    </source>
</evidence>
<accession>A0ABV6HKL5</accession>
<organism evidence="9 10">
    <name type="scientific">Olivibacter oleidegradans</name>
    <dbReference type="NCBI Taxonomy" id="760123"/>
    <lineage>
        <taxon>Bacteria</taxon>
        <taxon>Pseudomonadati</taxon>
        <taxon>Bacteroidota</taxon>
        <taxon>Sphingobacteriia</taxon>
        <taxon>Sphingobacteriales</taxon>
        <taxon>Sphingobacteriaceae</taxon>
        <taxon>Olivibacter</taxon>
    </lineage>
</organism>
<comment type="similarity">
    <text evidence="1 6">Belongs to the sigma-70 factor family. ECF subfamily.</text>
</comment>
<dbReference type="InterPro" id="IPR007627">
    <property type="entry name" value="RNA_pol_sigma70_r2"/>
</dbReference>